<dbReference type="Gene3D" id="1.25.40.10">
    <property type="entry name" value="Tetratricopeptide repeat domain"/>
    <property type="match status" value="1"/>
</dbReference>
<dbReference type="Gene3D" id="2.120.10.30">
    <property type="entry name" value="TolB, C-terminal domain"/>
    <property type="match status" value="1"/>
</dbReference>
<protein>
    <recommendedName>
        <fullName evidence="3">WD40 repeat domain-containing protein</fullName>
    </recommendedName>
</protein>
<name>A0ABV8LZ26_9ACTN</name>
<dbReference type="EMBL" id="JBHSAY010000028">
    <property type="protein sequence ID" value="MFC4136030.1"/>
    <property type="molecule type" value="Genomic_DNA"/>
</dbReference>
<dbReference type="InterPro" id="IPR011990">
    <property type="entry name" value="TPR-like_helical_dom_sf"/>
</dbReference>
<dbReference type="SUPFAM" id="SSF48452">
    <property type="entry name" value="TPR-like"/>
    <property type="match status" value="1"/>
</dbReference>
<sequence>MEFLDNADAPHYSDVLSPLPSVDADPEAILAALHEVDWSAFTPARDLPPLRARLAELEQRSGVTHAHRFVTERLVASGAVLRHPDGHPAEISGFALSPDGRHLAVGSWCGDDYEAGGILQIWEVPTARCVNTLYGIEGGVGWPDHGHMIQWSADGQRIAFAFDTNVVGSWDPFGPSTDLLGHANVTDGYSRPPTFAFAPDGTRAHITMWSGRAVPGCIAPLAEGPLYFNDDLDNPNVAFLAEDLPAAVSDLMGDEQLALERAVWSRDGARLLGYGDGLVFAIDVVTGRMSWFAEADSRGTIPAWSPDERLVAYQTDSRLVIADAATGRRVTTLPNHPGASELSWGSHDGVAQLAVVVPEDNDADATPRVVIYDESGTGYGVEMALKEVSRAELDGATWAWAPDGLHAAGLTETGQIEVWSLGKAPDRLSVVESPENAYGLLWGADGVLVAVGPNALRFVQTASGETIGDFAFMRAPGGSRPLEIDGEDIGENLRDSGEPAAGPTFALDDETWAVAFESGLVIAPSDRHDALDGALAWAVERRFAWPVRWGELLIVPDATTAARQVDSPLAEYAEQFQRQSALETVAGQWPPPDTATLDDLFQFARSARAALHSGWDHHVSENLRYAARLRARRGEAVEATELLESIPTQVDYLRGCADVAMILAAAGQADRAREVFSFTEQDVEDELDRYNVAFVASAVGGAHAALGDTSRADAWFDRARAAIEPETNSGEHRLSVAWALIECGRVDDARAVWQAAAETPSTFYSTPFLAYLVRTGREDLTREVLTFRYPTAEEWQAEGWFDGWEAVEVFAGFGRADLIHSWAEVYGSRYAYEELVERAEANARTADSRPTAADLDALADAYAALQKTPRTRRERPTELLILQAARCGHISAVLDLLPTLRADDFNGRASHAFRALWLVTTGADVQTW</sequence>
<evidence type="ECO:0000313" key="1">
    <source>
        <dbReference type="EMBL" id="MFC4136030.1"/>
    </source>
</evidence>
<evidence type="ECO:0000313" key="2">
    <source>
        <dbReference type="Proteomes" id="UP001595816"/>
    </source>
</evidence>
<dbReference type="Gene3D" id="2.130.10.10">
    <property type="entry name" value="YVTN repeat-like/Quinoprotein amine dehydrogenase"/>
    <property type="match status" value="1"/>
</dbReference>
<proteinExistence type="predicted"/>
<gene>
    <name evidence="1" type="ORF">ACFOZ4_35950</name>
</gene>
<dbReference type="Proteomes" id="UP001595816">
    <property type="component" value="Unassembled WGS sequence"/>
</dbReference>
<accession>A0ABV8LZ26</accession>
<comment type="caution">
    <text evidence="1">The sequence shown here is derived from an EMBL/GenBank/DDBJ whole genome shotgun (WGS) entry which is preliminary data.</text>
</comment>
<dbReference type="InterPro" id="IPR011042">
    <property type="entry name" value="6-blade_b-propeller_TolB-like"/>
</dbReference>
<organism evidence="1 2">
    <name type="scientific">Hamadaea flava</name>
    <dbReference type="NCBI Taxonomy" id="1742688"/>
    <lineage>
        <taxon>Bacteria</taxon>
        <taxon>Bacillati</taxon>
        <taxon>Actinomycetota</taxon>
        <taxon>Actinomycetes</taxon>
        <taxon>Micromonosporales</taxon>
        <taxon>Micromonosporaceae</taxon>
        <taxon>Hamadaea</taxon>
    </lineage>
</organism>
<dbReference type="RefSeq" id="WP_253762627.1">
    <property type="nucleotide sequence ID" value="NZ_JAMZDZ010000001.1"/>
</dbReference>
<evidence type="ECO:0008006" key="3">
    <source>
        <dbReference type="Google" id="ProtNLM"/>
    </source>
</evidence>
<keyword evidence="2" id="KW-1185">Reference proteome</keyword>
<dbReference type="SUPFAM" id="SSF82171">
    <property type="entry name" value="DPP6 N-terminal domain-like"/>
    <property type="match status" value="1"/>
</dbReference>
<dbReference type="InterPro" id="IPR015943">
    <property type="entry name" value="WD40/YVTN_repeat-like_dom_sf"/>
</dbReference>
<reference evidence="2" key="1">
    <citation type="journal article" date="2019" name="Int. J. Syst. Evol. Microbiol.">
        <title>The Global Catalogue of Microorganisms (GCM) 10K type strain sequencing project: providing services to taxonomists for standard genome sequencing and annotation.</title>
        <authorList>
            <consortium name="The Broad Institute Genomics Platform"/>
            <consortium name="The Broad Institute Genome Sequencing Center for Infectious Disease"/>
            <person name="Wu L."/>
            <person name="Ma J."/>
        </authorList>
    </citation>
    <scope>NUCLEOTIDE SEQUENCE [LARGE SCALE GENOMIC DNA]</scope>
    <source>
        <strain evidence="2">CGMCC 4.7289</strain>
    </source>
</reference>